<reference evidence="1" key="1">
    <citation type="submission" date="2014-05" db="EMBL/GenBank/DDBJ databases">
        <authorList>
            <person name="Chronopoulou M."/>
        </authorList>
    </citation>
    <scope>NUCLEOTIDE SEQUENCE</scope>
    <source>
        <tissue evidence="1">Whole organism</tissue>
    </source>
</reference>
<feature type="non-terminal residue" evidence="1">
    <location>
        <position position="1"/>
    </location>
</feature>
<protein>
    <submittedName>
        <fullName evidence="1">Uncharacterized protein</fullName>
    </submittedName>
</protein>
<accession>A0A0K2V4W9</accession>
<dbReference type="EMBL" id="HACA01028173">
    <property type="protein sequence ID" value="CDW45534.1"/>
    <property type="molecule type" value="Transcribed_RNA"/>
</dbReference>
<dbReference type="AlphaFoldDB" id="A0A0K2V4W9"/>
<evidence type="ECO:0000313" key="1">
    <source>
        <dbReference type="EMBL" id="CDW45534.1"/>
    </source>
</evidence>
<name>A0A0K2V4W9_LEPSM</name>
<organism evidence="1">
    <name type="scientific">Lepeophtheirus salmonis</name>
    <name type="common">Salmon louse</name>
    <name type="synonym">Caligus salmonis</name>
    <dbReference type="NCBI Taxonomy" id="72036"/>
    <lineage>
        <taxon>Eukaryota</taxon>
        <taxon>Metazoa</taxon>
        <taxon>Ecdysozoa</taxon>
        <taxon>Arthropoda</taxon>
        <taxon>Crustacea</taxon>
        <taxon>Multicrustacea</taxon>
        <taxon>Hexanauplia</taxon>
        <taxon>Copepoda</taxon>
        <taxon>Siphonostomatoida</taxon>
        <taxon>Caligidae</taxon>
        <taxon>Lepeophtheirus</taxon>
    </lineage>
</organism>
<sequence length="60" mass="6981">FESQIICHTLPDQLFRTVEILSNGPHRFAWLIINNFLQICNEIWIPLVVCPHLVISTSFC</sequence>
<proteinExistence type="predicted"/>